<organism evidence="1 2">
    <name type="scientific">Ramazzottius varieornatus</name>
    <name type="common">Water bear</name>
    <name type="synonym">Tardigrade</name>
    <dbReference type="NCBI Taxonomy" id="947166"/>
    <lineage>
        <taxon>Eukaryota</taxon>
        <taxon>Metazoa</taxon>
        <taxon>Ecdysozoa</taxon>
        <taxon>Tardigrada</taxon>
        <taxon>Eutardigrada</taxon>
        <taxon>Parachela</taxon>
        <taxon>Hypsibioidea</taxon>
        <taxon>Ramazzottiidae</taxon>
        <taxon>Ramazzottius</taxon>
    </lineage>
</organism>
<dbReference type="Proteomes" id="UP000186922">
    <property type="component" value="Unassembled WGS sequence"/>
</dbReference>
<keyword evidence="2" id="KW-1185">Reference proteome</keyword>
<sequence length="134" mass="15038">MAINVTVVTIAPYLYVMTLPAFKAGVATVNKVLNDTIHMELVIIARKDLFTCESMSAYSAGLGAEFFYSAKRRPNDMIIFISPCKSRAHVLYPLLLVLDGVHPDIKILNFTVCTTDFMQFQQLTRNWNVATVTM</sequence>
<dbReference type="EMBL" id="BDGG01000014">
    <property type="protein sequence ID" value="GAV06940.1"/>
    <property type="molecule type" value="Genomic_DNA"/>
</dbReference>
<proteinExistence type="predicted"/>
<name>A0A1D1VZY9_RAMVA</name>
<dbReference type="AlphaFoldDB" id="A0A1D1VZY9"/>
<evidence type="ECO:0000313" key="2">
    <source>
        <dbReference type="Proteomes" id="UP000186922"/>
    </source>
</evidence>
<protein>
    <recommendedName>
        <fullName evidence="3">Receptor ligand binding region domain-containing protein</fullName>
    </recommendedName>
</protein>
<accession>A0A1D1VZY9</accession>
<gene>
    <name evidence="1" type="primary">RvY_16848-1</name>
    <name evidence="1" type="synonym">RvY_16848.1</name>
    <name evidence="1" type="ORF">RvY_16848</name>
</gene>
<evidence type="ECO:0008006" key="3">
    <source>
        <dbReference type="Google" id="ProtNLM"/>
    </source>
</evidence>
<comment type="caution">
    <text evidence="1">The sequence shown here is derived from an EMBL/GenBank/DDBJ whole genome shotgun (WGS) entry which is preliminary data.</text>
</comment>
<evidence type="ECO:0000313" key="1">
    <source>
        <dbReference type="EMBL" id="GAV06940.1"/>
    </source>
</evidence>
<reference evidence="1 2" key="1">
    <citation type="journal article" date="2016" name="Nat. Commun.">
        <title>Extremotolerant tardigrade genome and improved radiotolerance of human cultured cells by tardigrade-unique protein.</title>
        <authorList>
            <person name="Hashimoto T."/>
            <person name="Horikawa D.D."/>
            <person name="Saito Y."/>
            <person name="Kuwahara H."/>
            <person name="Kozuka-Hata H."/>
            <person name="Shin-I T."/>
            <person name="Minakuchi Y."/>
            <person name="Ohishi K."/>
            <person name="Motoyama A."/>
            <person name="Aizu T."/>
            <person name="Enomoto A."/>
            <person name="Kondo K."/>
            <person name="Tanaka S."/>
            <person name="Hara Y."/>
            <person name="Koshikawa S."/>
            <person name="Sagara H."/>
            <person name="Miura T."/>
            <person name="Yokobori S."/>
            <person name="Miyagawa K."/>
            <person name="Suzuki Y."/>
            <person name="Kubo T."/>
            <person name="Oyama M."/>
            <person name="Kohara Y."/>
            <person name="Fujiyama A."/>
            <person name="Arakawa K."/>
            <person name="Katayama T."/>
            <person name="Toyoda A."/>
            <person name="Kunieda T."/>
        </authorList>
    </citation>
    <scope>NUCLEOTIDE SEQUENCE [LARGE SCALE GENOMIC DNA]</scope>
    <source>
        <strain evidence="1 2">YOKOZUNA-1</strain>
    </source>
</reference>